<protein>
    <recommendedName>
        <fullName evidence="4">TPX2 C-terminal domain-containing protein</fullName>
    </recommendedName>
</protein>
<dbReference type="EMBL" id="LAEV01000992">
    <property type="protein sequence ID" value="KKA29096.1"/>
    <property type="molecule type" value="Genomic_DNA"/>
</dbReference>
<feature type="compositionally biased region" description="Polar residues" evidence="1">
    <location>
        <begin position="551"/>
        <end position="564"/>
    </location>
</feature>
<evidence type="ECO:0000313" key="3">
    <source>
        <dbReference type="Proteomes" id="UP000033483"/>
    </source>
</evidence>
<reference evidence="2 3" key="1">
    <citation type="submission" date="2015-03" db="EMBL/GenBank/DDBJ databases">
        <authorList>
            <person name="Radwan O."/>
            <person name="Al-Naeli F.A."/>
            <person name="Rendon G.A."/>
            <person name="Fields C."/>
        </authorList>
    </citation>
    <scope>NUCLEOTIDE SEQUENCE [LARGE SCALE GENOMIC DNA]</scope>
    <source>
        <strain evidence="2">CR-DP1</strain>
    </source>
</reference>
<proteinExistence type="predicted"/>
<dbReference type="OrthoDB" id="3946796at2759"/>
<feature type="compositionally biased region" description="Polar residues" evidence="1">
    <location>
        <begin position="517"/>
        <end position="535"/>
    </location>
</feature>
<dbReference type="Proteomes" id="UP000033483">
    <property type="component" value="Unassembled WGS sequence"/>
</dbReference>
<feature type="region of interest" description="Disordered" evidence="1">
    <location>
        <begin position="292"/>
        <end position="355"/>
    </location>
</feature>
<name>A0A0F4ZG67_9PEZI</name>
<dbReference type="AlphaFoldDB" id="A0A0F4ZG67"/>
<evidence type="ECO:0000256" key="1">
    <source>
        <dbReference type="SAM" id="MobiDB-lite"/>
    </source>
</evidence>
<accession>A0A0F4ZG67</accession>
<feature type="compositionally biased region" description="Basic and acidic residues" evidence="1">
    <location>
        <begin position="588"/>
        <end position="621"/>
    </location>
</feature>
<feature type="region of interest" description="Disordered" evidence="1">
    <location>
        <begin position="403"/>
        <end position="565"/>
    </location>
</feature>
<evidence type="ECO:0000313" key="2">
    <source>
        <dbReference type="EMBL" id="KKA29096.1"/>
    </source>
</evidence>
<feature type="compositionally biased region" description="Low complexity" evidence="1">
    <location>
        <begin position="221"/>
        <end position="235"/>
    </location>
</feature>
<feature type="region of interest" description="Disordered" evidence="1">
    <location>
        <begin position="211"/>
        <end position="247"/>
    </location>
</feature>
<feature type="compositionally biased region" description="Basic and acidic residues" evidence="1">
    <location>
        <begin position="495"/>
        <end position="508"/>
    </location>
</feature>
<organism evidence="2 3">
    <name type="scientific">Thielaviopsis punctulata</name>
    <dbReference type="NCBI Taxonomy" id="72032"/>
    <lineage>
        <taxon>Eukaryota</taxon>
        <taxon>Fungi</taxon>
        <taxon>Dikarya</taxon>
        <taxon>Ascomycota</taxon>
        <taxon>Pezizomycotina</taxon>
        <taxon>Sordariomycetes</taxon>
        <taxon>Hypocreomycetidae</taxon>
        <taxon>Microascales</taxon>
        <taxon>Ceratocystidaceae</taxon>
        <taxon>Thielaviopsis</taxon>
    </lineage>
</organism>
<evidence type="ECO:0008006" key="4">
    <source>
        <dbReference type="Google" id="ProtNLM"/>
    </source>
</evidence>
<keyword evidence="3" id="KW-1185">Reference proteome</keyword>
<feature type="region of interest" description="Disordered" evidence="1">
    <location>
        <begin position="588"/>
        <end position="635"/>
    </location>
</feature>
<feature type="region of interest" description="Disordered" evidence="1">
    <location>
        <begin position="365"/>
        <end position="384"/>
    </location>
</feature>
<feature type="compositionally biased region" description="Polar residues" evidence="1">
    <location>
        <begin position="311"/>
        <end position="333"/>
    </location>
</feature>
<feature type="compositionally biased region" description="Low complexity" evidence="1">
    <location>
        <begin position="403"/>
        <end position="423"/>
    </location>
</feature>
<feature type="compositionally biased region" description="Basic and acidic residues" evidence="1">
    <location>
        <begin position="447"/>
        <end position="468"/>
    </location>
</feature>
<sequence length="635" mass="70465">MESVSANSRDPFRFSVLVEIEDDDESISTNSSRCGSALNHRKFASSFNSSISFGSSCSTTTTVPSYESSRPASPNIDSQLERHTGGQYQAVLAVPVHDKSHLIHRIADDNSVVLTHADNDELFTLIYGISLLKDTTKTSEKDSRKTLTDNADGHNGQDPSFANIINIVATRLERHDDILKRHPDIFDRMAQEPSTYPYAQVFSIPVEHEDQPPPYAETAPSHINTMSNTNNHSHSQLMPESPSRPTSALSRIEDSVEALDILEEEIEALDVQFNRVMTPSQEEAAVDRTPVNVSTPKRGMKRAVSTRDKFQTTGRMKTAPTTPQQKPRRSSSLVLGKAQRESLATDSEEQAVKRSSVIVARPTSLLPPKPLARSSKPLTTPSFELPGVAVGRRLKEQREARLAAQAAAAQPAAAPAAPSLPRSKTTKRLIIPNYELPGDAISRRKRQEAEERLRKKEEEERKAREFKARPIPASIYGGSSHQPRENVSSRLRQGKGSDDHGSMRETSKRASVLPAQGRSTPNSVTPDNSVTSTPRGRNLRQKASTEHGLRGTSSSTLGQRSSVSAEEVVVQRLRGRDLLNQDREILRIREEERKAREQAVKAAREEALERSRQASREWAEKQRRRQSRIKASIST</sequence>
<gene>
    <name evidence="2" type="ORF">TD95_002785</name>
</gene>
<comment type="caution">
    <text evidence="2">The sequence shown here is derived from an EMBL/GenBank/DDBJ whole genome shotgun (WGS) entry which is preliminary data.</text>
</comment>
<feature type="compositionally biased region" description="Polar residues" evidence="1">
    <location>
        <begin position="477"/>
        <end position="491"/>
    </location>
</feature>